<name>Q7U8J0_PARMW</name>
<organism evidence="4 5">
    <name type="scientific">Parasynechococcus marenigrum (strain WH8102)</name>
    <dbReference type="NCBI Taxonomy" id="84588"/>
    <lineage>
        <taxon>Bacteria</taxon>
        <taxon>Bacillati</taxon>
        <taxon>Cyanobacteriota</taxon>
        <taxon>Cyanophyceae</taxon>
        <taxon>Synechococcales</taxon>
        <taxon>Prochlorococcaceae</taxon>
        <taxon>Parasynechococcus</taxon>
        <taxon>Parasynechococcus marenigrum</taxon>
    </lineage>
</organism>
<feature type="domain" description="J" evidence="3">
    <location>
        <begin position="14"/>
        <end position="80"/>
    </location>
</feature>
<evidence type="ECO:0000259" key="3">
    <source>
        <dbReference type="PROSITE" id="PS50076"/>
    </source>
</evidence>
<evidence type="ECO:0000256" key="1">
    <source>
        <dbReference type="SAM" id="MobiDB-lite"/>
    </source>
</evidence>
<dbReference type="InterPro" id="IPR044618">
    <property type="entry name" value="NdhT-like"/>
</dbReference>
<dbReference type="STRING" id="84588.SYNW0627"/>
<sequence length="179" mass="19843">MNDRQTPVSEPDLSHYERLGVSTQASQASLRQAFRRRSKALHPDTTTLPVAEAAKNFQQLKESYEFLADPERRRHYDEQLRQRLQPQRPAAPQPTDTVDQWDGIGERRPLSGGEWTALLLLGLALLLSLVVGLGVAGVQGRAWQVSPDWLSDVSSAPIEHPAESAFHQGAGGLAHQPQR</sequence>
<dbReference type="HOGENOM" id="CLU_091338_0_0_3"/>
<dbReference type="SMART" id="SM00271">
    <property type="entry name" value="DnaJ"/>
    <property type="match status" value="1"/>
</dbReference>
<keyword evidence="5" id="KW-1185">Reference proteome</keyword>
<dbReference type="Proteomes" id="UP000001422">
    <property type="component" value="Chromosome"/>
</dbReference>
<evidence type="ECO:0000313" key="5">
    <source>
        <dbReference type="Proteomes" id="UP000001422"/>
    </source>
</evidence>
<dbReference type="PANTHER" id="PTHR45283">
    <property type="entry name" value="NAD(P)H-QUINONE OXIDOREDUCTASE SUBUNIT T, CHLOROPLASTIC"/>
    <property type="match status" value="1"/>
</dbReference>
<dbReference type="EMBL" id="BX569690">
    <property type="protein sequence ID" value="CAE07142.1"/>
    <property type="molecule type" value="Genomic_DNA"/>
</dbReference>
<evidence type="ECO:0000313" key="4">
    <source>
        <dbReference type="EMBL" id="CAE07142.1"/>
    </source>
</evidence>
<feature type="transmembrane region" description="Helical" evidence="2">
    <location>
        <begin position="117"/>
        <end position="138"/>
    </location>
</feature>
<evidence type="ECO:0000256" key="2">
    <source>
        <dbReference type="SAM" id="Phobius"/>
    </source>
</evidence>
<keyword evidence="2" id="KW-1133">Transmembrane helix</keyword>
<protein>
    <submittedName>
        <fullName evidence="4">DnaJ-like protein</fullName>
    </submittedName>
</protein>
<dbReference type="eggNOG" id="COG0484">
    <property type="taxonomic scope" value="Bacteria"/>
</dbReference>
<dbReference type="PROSITE" id="PS00636">
    <property type="entry name" value="DNAJ_1"/>
    <property type="match status" value="1"/>
</dbReference>
<keyword evidence="2" id="KW-0812">Transmembrane</keyword>
<feature type="compositionally biased region" description="Low complexity" evidence="1">
    <location>
        <begin position="83"/>
        <end position="94"/>
    </location>
</feature>
<reference evidence="4 5" key="1">
    <citation type="journal article" date="2003" name="Nature">
        <title>The genome of a motile marine Synechococcus.</title>
        <authorList>
            <person name="Palenik B."/>
            <person name="Brahamsha B."/>
            <person name="Larimer F."/>
            <person name="Land M."/>
            <person name="Hauser L."/>
            <person name="Chain P."/>
            <person name="Lamerdin J."/>
            <person name="Regala W."/>
            <person name="Allen E.A."/>
            <person name="McCarren J."/>
            <person name="Paulsen I."/>
            <person name="Dufresne A."/>
            <person name="Partensky F."/>
            <person name="Webb E."/>
            <person name="Waterbury J."/>
        </authorList>
    </citation>
    <scope>NUCLEOTIDE SEQUENCE [LARGE SCALE GENOMIC DNA]</scope>
    <source>
        <strain evidence="4 5">WH8102</strain>
    </source>
</reference>
<dbReference type="InterPro" id="IPR018253">
    <property type="entry name" value="DnaJ_domain_CS"/>
</dbReference>
<dbReference type="InterPro" id="IPR036869">
    <property type="entry name" value="J_dom_sf"/>
</dbReference>
<dbReference type="InterPro" id="IPR001623">
    <property type="entry name" value="DnaJ_domain"/>
</dbReference>
<dbReference type="Gene3D" id="1.10.287.110">
    <property type="entry name" value="DnaJ domain"/>
    <property type="match status" value="1"/>
</dbReference>
<dbReference type="RefSeq" id="WP_011127494.1">
    <property type="nucleotide sequence ID" value="NC_005070.1"/>
</dbReference>
<accession>Q7U8J0</accession>
<dbReference type="Pfam" id="PF00226">
    <property type="entry name" value="DnaJ"/>
    <property type="match status" value="1"/>
</dbReference>
<keyword evidence="2" id="KW-0472">Membrane</keyword>
<dbReference type="SUPFAM" id="SSF46565">
    <property type="entry name" value="Chaperone J-domain"/>
    <property type="match status" value="1"/>
</dbReference>
<proteinExistence type="predicted"/>
<dbReference type="CDD" id="cd06257">
    <property type="entry name" value="DnaJ"/>
    <property type="match status" value="1"/>
</dbReference>
<dbReference type="PROSITE" id="PS50076">
    <property type="entry name" value="DNAJ_2"/>
    <property type="match status" value="1"/>
</dbReference>
<feature type="region of interest" description="Disordered" evidence="1">
    <location>
        <begin position="83"/>
        <end position="105"/>
    </location>
</feature>
<feature type="region of interest" description="Disordered" evidence="1">
    <location>
        <begin position="1"/>
        <end position="28"/>
    </location>
</feature>
<dbReference type="PRINTS" id="PR00625">
    <property type="entry name" value="JDOMAIN"/>
</dbReference>
<dbReference type="PANTHER" id="PTHR45283:SF1">
    <property type="entry name" value="NAD(P)H-QUINONE OXIDOREDUCTASE SUBUNIT T, CHLOROPLASTIC"/>
    <property type="match status" value="1"/>
</dbReference>
<gene>
    <name evidence="4" type="ordered locus">SYNW0627</name>
</gene>
<dbReference type="KEGG" id="syw:SYNW0627"/>
<dbReference type="AlphaFoldDB" id="Q7U8J0"/>